<evidence type="ECO:0000256" key="5">
    <source>
        <dbReference type="SAM" id="SignalP"/>
    </source>
</evidence>
<dbReference type="Gene3D" id="3.40.190.10">
    <property type="entry name" value="Periplasmic binding protein-like II"/>
    <property type="match status" value="1"/>
</dbReference>
<keyword evidence="3" id="KW-0813">Transport</keyword>
<dbReference type="InterPro" id="IPR000914">
    <property type="entry name" value="SBP_5_dom"/>
</dbReference>
<dbReference type="Pfam" id="PF00496">
    <property type="entry name" value="SBP_bac_5"/>
    <property type="match status" value="1"/>
</dbReference>
<dbReference type="Proteomes" id="UP000680206">
    <property type="component" value="Unassembled WGS sequence"/>
</dbReference>
<gene>
    <name evidence="7" type="ORF">J4709_01620</name>
</gene>
<dbReference type="InterPro" id="IPR039424">
    <property type="entry name" value="SBP_5"/>
</dbReference>
<keyword evidence="8" id="KW-1185">Reference proteome</keyword>
<dbReference type="PROSITE" id="PS51257">
    <property type="entry name" value="PROKAR_LIPOPROTEIN"/>
    <property type="match status" value="1"/>
</dbReference>
<evidence type="ECO:0000256" key="3">
    <source>
        <dbReference type="ARBA" id="ARBA00022448"/>
    </source>
</evidence>
<protein>
    <submittedName>
        <fullName evidence="7">ABC transporter substrate-binding protein</fullName>
    </submittedName>
</protein>
<dbReference type="InterPro" id="IPR030678">
    <property type="entry name" value="Peptide/Ni-bd"/>
</dbReference>
<feature type="signal peptide" evidence="5">
    <location>
        <begin position="1"/>
        <end position="30"/>
    </location>
</feature>
<dbReference type="PANTHER" id="PTHR30290:SF10">
    <property type="entry name" value="PERIPLASMIC OLIGOPEPTIDE-BINDING PROTEIN-RELATED"/>
    <property type="match status" value="1"/>
</dbReference>
<evidence type="ECO:0000256" key="1">
    <source>
        <dbReference type="ARBA" id="ARBA00004196"/>
    </source>
</evidence>
<comment type="similarity">
    <text evidence="2">Belongs to the bacterial solute-binding protein 5 family.</text>
</comment>
<organism evidence="7 8">
    <name type="scientific">Actinomadura violacea</name>
    <dbReference type="NCBI Taxonomy" id="2819934"/>
    <lineage>
        <taxon>Bacteria</taxon>
        <taxon>Bacillati</taxon>
        <taxon>Actinomycetota</taxon>
        <taxon>Actinomycetes</taxon>
        <taxon>Streptosporangiales</taxon>
        <taxon>Thermomonosporaceae</taxon>
        <taxon>Actinomadura</taxon>
    </lineage>
</organism>
<comment type="caution">
    <text evidence="7">The sequence shown here is derived from an EMBL/GenBank/DDBJ whole genome shotgun (WGS) entry which is preliminary data.</text>
</comment>
<name>A0ABS3RHT3_9ACTN</name>
<sequence length="540" mass="56775">MGEILVRATPTPWRSAAVLAAGLAALTACGSGGGASGAGAGTPRTGGTLTFAVGSDTGCADPQQVGSNDTIYSVRQVVDSLTDQDPATGKIVPWLAQSWTISGDARTFTFHLRPGVTFSDGSALTAEVVKANFDAIPKLGPLGILAEGYLSGYQGTDVVDDLTFKVRFKQPNAQFLQATATHSLGIEAAASVRKTPQQRCSEGIAGSGPFTLQKYVPSQSITLAARKGYAWGSSLWKKPGAAYLDRIVFKILPESGVRTGGLQSGQLDAIGSVGRADESALKASGVRLLARANPGVAFGLSPNNARPPLNDEKVRQAIALGIDRRQIAQTVFPSGTRPATSPLAHTTPGYADVGAPLSFDQARAKALLDSGGWTPGTDGIRRKDGKPLAFTVKWFANAATNKPALELVQQQLKAIGVRLDLKEQAIAQIAQVQTSGDFDALWGNVTRADPDILRGSYSSRLANTYKLPASGLDALLDGQAAEPDQGKRFDLVARAQRDIVRHAYTIPVVELQTELGVAKKVHGVLFDASSRIQLHDTWVG</sequence>
<keyword evidence="4 5" id="KW-0732">Signal</keyword>
<comment type="subcellular location">
    <subcellularLocation>
        <location evidence="1">Cell envelope</location>
    </subcellularLocation>
</comment>
<dbReference type="EMBL" id="JAGEPF010000001">
    <property type="protein sequence ID" value="MBO2456286.1"/>
    <property type="molecule type" value="Genomic_DNA"/>
</dbReference>
<feature type="domain" description="Solute-binding protein family 5" evidence="6">
    <location>
        <begin position="90"/>
        <end position="451"/>
    </location>
</feature>
<dbReference type="CDD" id="cd08492">
    <property type="entry name" value="PBP2_NikA_DppA_OppA_like_15"/>
    <property type="match status" value="1"/>
</dbReference>
<dbReference type="SUPFAM" id="SSF53850">
    <property type="entry name" value="Periplasmic binding protein-like II"/>
    <property type="match status" value="1"/>
</dbReference>
<reference evidence="7 8" key="1">
    <citation type="submission" date="2021-03" db="EMBL/GenBank/DDBJ databases">
        <title>Actinomadura violae sp. nov., isolated from lichen in Thailand.</title>
        <authorList>
            <person name="Kanchanasin P."/>
            <person name="Saeng-In P."/>
            <person name="Phongsopitanun W."/>
            <person name="Yuki M."/>
            <person name="Kudo T."/>
            <person name="Ohkuma M."/>
            <person name="Tanasupawat S."/>
        </authorList>
    </citation>
    <scope>NUCLEOTIDE SEQUENCE [LARGE SCALE GENOMIC DNA]</scope>
    <source>
        <strain evidence="7 8">LCR2-06</strain>
    </source>
</reference>
<evidence type="ECO:0000256" key="2">
    <source>
        <dbReference type="ARBA" id="ARBA00005695"/>
    </source>
</evidence>
<dbReference type="PANTHER" id="PTHR30290">
    <property type="entry name" value="PERIPLASMIC BINDING COMPONENT OF ABC TRANSPORTER"/>
    <property type="match status" value="1"/>
</dbReference>
<accession>A0ABS3RHT3</accession>
<dbReference type="Gene3D" id="3.10.105.10">
    <property type="entry name" value="Dipeptide-binding Protein, Domain 3"/>
    <property type="match status" value="1"/>
</dbReference>
<evidence type="ECO:0000313" key="7">
    <source>
        <dbReference type="EMBL" id="MBO2456286.1"/>
    </source>
</evidence>
<evidence type="ECO:0000259" key="6">
    <source>
        <dbReference type="Pfam" id="PF00496"/>
    </source>
</evidence>
<feature type="chain" id="PRO_5046897513" evidence="5">
    <location>
        <begin position="31"/>
        <end position="540"/>
    </location>
</feature>
<proteinExistence type="inferred from homology"/>
<evidence type="ECO:0000313" key="8">
    <source>
        <dbReference type="Proteomes" id="UP000680206"/>
    </source>
</evidence>
<dbReference type="PIRSF" id="PIRSF002741">
    <property type="entry name" value="MppA"/>
    <property type="match status" value="1"/>
</dbReference>
<evidence type="ECO:0000256" key="4">
    <source>
        <dbReference type="ARBA" id="ARBA00022729"/>
    </source>
</evidence>